<gene>
    <name evidence="1" type="ORF">N0V93_004459</name>
</gene>
<evidence type="ECO:0000313" key="1">
    <source>
        <dbReference type="EMBL" id="KAJ4390860.1"/>
    </source>
</evidence>
<proteinExistence type="predicted"/>
<sequence length="418" mass="47624">MATEPDSAPFNRLPVEVLLNIALRVPDLPSLYAFDRASNKFALVFNEYGSYILERVLDTARLGAPPHQVREIIRLVIYVRTACLKENTPKTPSNLEGFVSQLFEQAPGSAAYTPIHPNTPTFLLREILAIAATIDQLASLCLATFMRRCLALRPSHPIDRTGPKPSGFMGPQPEYFARPGYTYIPHSSGPPTWLETQRVLRAFWTVQLYLDLCWGVTVGRLTFTEDSDEGLRELKFSEMEISRGRPLLSGERAVKAVVKWLCEELGWRLPVCKAEDLEQDEKNMRVHLPYIPKQETEQAFDWDNEGKGWFPGCEDEFVFQHDKLHEQSLSEAPGEFFLETKIGSLRRFSPVFNISESPIFQDMGIAFWDSRRLMGLELLGPHEEDGFAPCRGNTTKYYSMWELMYTWISIANAQETSS</sequence>
<accession>A0A9W9CX41</accession>
<evidence type="ECO:0000313" key="2">
    <source>
        <dbReference type="Proteomes" id="UP001140453"/>
    </source>
</evidence>
<organism evidence="1 2">
    <name type="scientific">Gnomoniopsis smithogilvyi</name>
    <dbReference type="NCBI Taxonomy" id="1191159"/>
    <lineage>
        <taxon>Eukaryota</taxon>
        <taxon>Fungi</taxon>
        <taxon>Dikarya</taxon>
        <taxon>Ascomycota</taxon>
        <taxon>Pezizomycotina</taxon>
        <taxon>Sordariomycetes</taxon>
        <taxon>Sordariomycetidae</taxon>
        <taxon>Diaporthales</taxon>
        <taxon>Gnomoniaceae</taxon>
        <taxon>Gnomoniopsis</taxon>
    </lineage>
</organism>
<name>A0A9W9CX41_9PEZI</name>
<comment type="caution">
    <text evidence="1">The sequence shown here is derived from an EMBL/GenBank/DDBJ whole genome shotgun (WGS) entry which is preliminary data.</text>
</comment>
<dbReference type="EMBL" id="JAPEVB010000003">
    <property type="protein sequence ID" value="KAJ4390860.1"/>
    <property type="molecule type" value="Genomic_DNA"/>
</dbReference>
<keyword evidence="2" id="KW-1185">Reference proteome</keyword>
<dbReference type="OrthoDB" id="4358152at2759"/>
<reference evidence="1" key="1">
    <citation type="submission" date="2022-10" db="EMBL/GenBank/DDBJ databases">
        <title>Tapping the CABI collections for fungal endophytes: first genome assemblies for Collariella, Neodidymelliopsis, Ascochyta clinopodiicola, Didymella pomorum, Didymosphaeria variabile, Neocosmospora piperis and Neocucurbitaria cava.</title>
        <authorList>
            <person name="Hill R."/>
        </authorList>
    </citation>
    <scope>NUCLEOTIDE SEQUENCE</scope>
    <source>
        <strain evidence="1">IMI 355082</strain>
    </source>
</reference>
<dbReference type="Proteomes" id="UP001140453">
    <property type="component" value="Unassembled WGS sequence"/>
</dbReference>
<dbReference type="AlphaFoldDB" id="A0A9W9CX41"/>
<protein>
    <recommendedName>
        <fullName evidence="3">F-box domain-containing protein</fullName>
    </recommendedName>
</protein>
<evidence type="ECO:0008006" key="3">
    <source>
        <dbReference type="Google" id="ProtNLM"/>
    </source>
</evidence>